<keyword evidence="2" id="KW-1185">Reference proteome</keyword>
<dbReference type="Proteomes" id="UP000235786">
    <property type="component" value="Unassembled WGS sequence"/>
</dbReference>
<sequence>MFMWVDCIVVGFAREAESLCLAGIGRRRMGSEWKWRMMLRYEDRERVFLCVCTIVSSCRASMKCTKFLAPSGYWHVIGASFHVQLARSHIMKERGSRYVFAHV</sequence>
<gene>
    <name evidence="1" type="ORF">L207DRAFT_101813</name>
</gene>
<dbReference type="EMBL" id="KZ613951">
    <property type="protein sequence ID" value="PMD36115.1"/>
    <property type="molecule type" value="Genomic_DNA"/>
</dbReference>
<organism evidence="1 2">
    <name type="scientific">Hyaloscypha variabilis (strain UAMH 11265 / GT02V1 / F)</name>
    <name type="common">Meliniomyces variabilis</name>
    <dbReference type="NCBI Taxonomy" id="1149755"/>
    <lineage>
        <taxon>Eukaryota</taxon>
        <taxon>Fungi</taxon>
        <taxon>Dikarya</taxon>
        <taxon>Ascomycota</taxon>
        <taxon>Pezizomycotina</taxon>
        <taxon>Leotiomycetes</taxon>
        <taxon>Helotiales</taxon>
        <taxon>Hyaloscyphaceae</taxon>
        <taxon>Hyaloscypha</taxon>
        <taxon>Hyaloscypha variabilis</taxon>
    </lineage>
</organism>
<dbReference type="AlphaFoldDB" id="A0A2J6RC72"/>
<evidence type="ECO:0000313" key="2">
    <source>
        <dbReference type="Proteomes" id="UP000235786"/>
    </source>
</evidence>
<protein>
    <submittedName>
        <fullName evidence="1">Uncharacterized protein</fullName>
    </submittedName>
</protein>
<name>A0A2J6RC72_HYAVF</name>
<evidence type="ECO:0000313" key="1">
    <source>
        <dbReference type="EMBL" id="PMD36115.1"/>
    </source>
</evidence>
<proteinExistence type="predicted"/>
<accession>A0A2J6RC72</accession>
<reference evidence="1 2" key="1">
    <citation type="submission" date="2016-04" db="EMBL/GenBank/DDBJ databases">
        <title>A degradative enzymes factory behind the ericoid mycorrhizal symbiosis.</title>
        <authorList>
            <consortium name="DOE Joint Genome Institute"/>
            <person name="Martino E."/>
            <person name="Morin E."/>
            <person name="Grelet G."/>
            <person name="Kuo A."/>
            <person name="Kohler A."/>
            <person name="Daghino S."/>
            <person name="Barry K."/>
            <person name="Choi C."/>
            <person name="Cichocki N."/>
            <person name="Clum A."/>
            <person name="Copeland A."/>
            <person name="Hainaut M."/>
            <person name="Haridas S."/>
            <person name="Labutti K."/>
            <person name="Lindquist E."/>
            <person name="Lipzen A."/>
            <person name="Khouja H.-R."/>
            <person name="Murat C."/>
            <person name="Ohm R."/>
            <person name="Olson A."/>
            <person name="Spatafora J."/>
            <person name="Veneault-Fourrey C."/>
            <person name="Henrissat B."/>
            <person name="Grigoriev I."/>
            <person name="Martin F."/>
            <person name="Perotto S."/>
        </authorList>
    </citation>
    <scope>NUCLEOTIDE SEQUENCE [LARGE SCALE GENOMIC DNA]</scope>
    <source>
        <strain evidence="1 2">F</strain>
    </source>
</reference>